<protein>
    <submittedName>
        <fullName evidence="3">Recombinase family protein</fullName>
    </submittedName>
</protein>
<dbReference type="Pfam" id="PF07508">
    <property type="entry name" value="Recombinase"/>
    <property type="match status" value="1"/>
</dbReference>
<dbReference type="SMART" id="SM00857">
    <property type="entry name" value="Resolvase"/>
    <property type="match status" value="1"/>
</dbReference>
<evidence type="ECO:0000259" key="1">
    <source>
        <dbReference type="PROSITE" id="PS51736"/>
    </source>
</evidence>
<dbReference type="InterPro" id="IPR050639">
    <property type="entry name" value="SSR_resolvase"/>
</dbReference>
<dbReference type="PROSITE" id="PS51736">
    <property type="entry name" value="RECOMBINASES_3"/>
    <property type="match status" value="1"/>
</dbReference>
<dbReference type="Pfam" id="PF13408">
    <property type="entry name" value="Zn_ribbon_recom"/>
    <property type="match status" value="1"/>
</dbReference>
<dbReference type="InterPro" id="IPR025378">
    <property type="entry name" value="DUF4368"/>
</dbReference>
<dbReference type="InterPro" id="IPR038109">
    <property type="entry name" value="DNA_bind_recomb_sf"/>
</dbReference>
<dbReference type="Pfam" id="PF00239">
    <property type="entry name" value="Resolvase"/>
    <property type="match status" value="1"/>
</dbReference>
<evidence type="ECO:0000313" key="4">
    <source>
        <dbReference type="Proteomes" id="UP001473063"/>
    </source>
</evidence>
<sequence length="550" mass="63636">MNRKNQSSQKITALYCRLSLEDGRENESMSISNQKLMLKDYAEKNGMFQYEYYVDDGYTGRNFNRPSFQRMIADIEAGKVGCVITKDLSRLGRNYIEAGSYIEIFFPKHNVRYIAVTDGVDSLTRQEMDITPFKNILNDMYSRDISKKVLAGRMTRSRQGKYGGGPTPLGLMRDPDDNGHLILDPETAPVIRKIYDLALDGWGCMRIAKKLMEDRVPITRVKGNTECDINYYAWGSARISHILRNPFYKGAHLVCRTHQKGIRSNTYDIIPREDWEVIEGCHEAIIPPEEWAQVQEIIDRRPTIMEGNSCPFYNLFHGILYCATCGKSMQVRYEKVGRTGKNRFTGEQREPIDKAYYICQTYNRLGKDACTSHKIEARDLYNLVLKDIQELAAMALKDADAFYKRLSSRMERRYMADASETQKECGRLEARNQEIDSMFLSLYTDKAKGILTEQRFMKLTSALEQEQEANQNRLQDLALMMRRTDEQESDVRTFIREIRKYAAIQELDEAVLNRLISKILVGEVQKIDGQKFQQVKIIYNFVGEIPEITE</sequence>
<dbReference type="Gene3D" id="3.90.1750.20">
    <property type="entry name" value="Putative Large Serine Recombinase, Chain B, Domain 2"/>
    <property type="match status" value="1"/>
</dbReference>
<dbReference type="Gene3D" id="3.40.50.1390">
    <property type="entry name" value="Resolvase, N-terminal catalytic domain"/>
    <property type="match status" value="1"/>
</dbReference>
<dbReference type="RefSeq" id="WP_349055809.1">
    <property type="nucleotide sequence ID" value="NZ_JBBMEJ010000001.1"/>
</dbReference>
<proteinExistence type="predicted"/>
<reference evidence="3 4" key="1">
    <citation type="submission" date="2024-03" db="EMBL/GenBank/DDBJ databases">
        <title>Human intestinal bacterial collection.</title>
        <authorList>
            <person name="Pauvert C."/>
            <person name="Hitch T.C.A."/>
            <person name="Clavel T."/>
        </authorList>
    </citation>
    <scope>NUCLEOTIDE SEQUENCE [LARGE SCALE GENOMIC DNA]</scope>
    <source>
        <strain evidence="3 4">CLA-JM-H16</strain>
    </source>
</reference>
<comment type="caution">
    <text evidence="3">The sequence shown here is derived from an EMBL/GenBank/DDBJ whole genome shotgun (WGS) entry which is preliminary data.</text>
</comment>
<feature type="domain" description="Resolvase/invertase-type recombinase catalytic" evidence="1">
    <location>
        <begin position="11"/>
        <end position="160"/>
    </location>
</feature>
<name>A0ABV1BCV4_9FIRM</name>
<feature type="domain" description="Recombinase" evidence="2">
    <location>
        <begin position="168"/>
        <end position="304"/>
    </location>
</feature>
<dbReference type="Pfam" id="PF14287">
    <property type="entry name" value="DUF4368"/>
    <property type="match status" value="1"/>
</dbReference>
<evidence type="ECO:0000259" key="2">
    <source>
        <dbReference type="PROSITE" id="PS51737"/>
    </source>
</evidence>
<evidence type="ECO:0000313" key="3">
    <source>
        <dbReference type="EMBL" id="MEQ2369595.1"/>
    </source>
</evidence>
<organism evidence="3 4">
    <name type="scientific">Blautia aquisgranensis</name>
    <dbReference type="NCBI Taxonomy" id="3133153"/>
    <lineage>
        <taxon>Bacteria</taxon>
        <taxon>Bacillati</taxon>
        <taxon>Bacillota</taxon>
        <taxon>Clostridia</taxon>
        <taxon>Lachnospirales</taxon>
        <taxon>Lachnospiraceae</taxon>
        <taxon>Blautia</taxon>
    </lineage>
</organism>
<dbReference type="InterPro" id="IPR006119">
    <property type="entry name" value="Resolv_N"/>
</dbReference>
<dbReference type="PANTHER" id="PTHR30461:SF23">
    <property type="entry name" value="DNA RECOMBINASE-RELATED"/>
    <property type="match status" value="1"/>
</dbReference>
<dbReference type="InterPro" id="IPR025827">
    <property type="entry name" value="Zn_ribbon_recom_dom"/>
</dbReference>
<dbReference type="Proteomes" id="UP001473063">
    <property type="component" value="Unassembled WGS sequence"/>
</dbReference>
<dbReference type="PANTHER" id="PTHR30461">
    <property type="entry name" value="DNA-INVERTASE FROM LAMBDOID PROPHAGE"/>
    <property type="match status" value="1"/>
</dbReference>
<dbReference type="InterPro" id="IPR011109">
    <property type="entry name" value="DNA_bind_recombinase_dom"/>
</dbReference>
<keyword evidence="4" id="KW-1185">Reference proteome</keyword>
<dbReference type="PROSITE" id="PS51737">
    <property type="entry name" value="RECOMBINASE_DNA_BIND"/>
    <property type="match status" value="1"/>
</dbReference>
<dbReference type="SUPFAM" id="SSF53041">
    <property type="entry name" value="Resolvase-like"/>
    <property type="match status" value="1"/>
</dbReference>
<gene>
    <name evidence="3" type="ORF">WMO28_01315</name>
</gene>
<accession>A0ABV1BCV4</accession>
<dbReference type="InterPro" id="IPR036162">
    <property type="entry name" value="Resolvase-like_N_sf"/>
</dbReference>
<dbReference type="EMBL" id="JBBMEJ010000001">
    <property type="protein sequence ID" value="MEQ2369595.1"/>
    <property type="molecule type" value="Genomic_DNA"/>
</dbReference>
<dbReference type="CDD" id="cd03770">
    <property type="entry name" value="SR_TndX_transposase"/>
    <property type="match status" value="1"/>
</dbReference>